<keyword evidence="6" id="KW-0560">Oxidoreductase</keyword>
<organism evidence="8 9">
    <name type="scientific">Microvirgula aerodenitrificans</name>
    <dbReference type="NCBI Taxonomy" id="57480"/>
    <lineage>
        <taxon>Bacteria</taxon>
        <taxon>Pseudomonadati</taxon>
        <taxon>Pseudomonadota</taxon>
        <taxon>Betaproteobacteria</taxon>
        <taxon>Neisseriales</taxon>
        <taxon>Aquaspirillaceae</taxon>
        <taxon>Microvirgula</taxon>
    </lineage>
</organism>
<dbReference type="GO" id="GO:0003723">
    <property type="term" value="F:RNA binding"/>
    <property type="evidence" value="ECO:0007669"/>
    <property type="project" value="UniProtKB-KW"/>
</dbReference>
<protein>
    <recommendedName>
        <fullName evidence="6">Zinc-type alcohol dehydrogenase-like protein</fullName>
    </recommendedName>
</protein>
<keyword evidence="5" id="KW-0694">RNA-binding</keyword>
<dbReference type="STRING" id="1122240.GCA_000620105_00638"/>
<dbReference type="Pfam" id="PF08240">
    <property type="entry name" value="ADH_N"/>
    <property type="match status" value="1"/>
</dbReference>
<accession>A0A2S0P7U7</accession>
<dbReference type="SUPFAM" id="SSF51735">
    <property type="entry name" value="NAD(P)-binding Rossmann-fold domains"/>
    <property type="match status" value="1"/>
</dbReference>
<evidence type="ECO:0000256" key="3">
    <source>
        <dbReference type="ARBA" id="ARBA00022490"/>
    </source>
</evidence>
<dbReference type="CDD" id="cd08252">
    <property type="entry name" value="AL_MDR"/>
    <property type="match status" value="1"/>
</dbReference>
<dbReference type="InterPro" id="IPR013154">
    <property type="entry name" value="ADH-like_N"/>
</dbReference>
<dbReference type="InterPro" id="IPR011032">
    <property type="entry name" value="GroES-like_sf"/>
</dbReference>
<dbReference type="GO" id="GO:0008270">
    <property type="term" value="F:zinc ion binding"/>
    <property type="evidence" value="ECO:0007669"/>
    <property type="project" value="InterPro"/>
</dbReference>
<dbReference type="SUPFAM" id="SSF50129">
    <property type="entry name" value="GroES-like"/>
    <property type="match status" value="1"/>
</dbReference>
<dbReference type="PANTHER" id="PTHR44154">
    <property type="entry name" value="QUINONE OXIDOREDUCTASE"/>
    <property type="match status" value="1"/>
</dbReference>
<dbReference type="Gene3D" id="3.40.50.720">
    <property type="entry name" value="NAD(P)-binding Rossmann-like Domain"/>
    <property type="match status" value="1"/>
</dbReference>
<evidence type="ECO:0000256" key="5">
    <source>
        <dbReference type="ARBA" id="ARBA00022884"/>
    </source>
</evidence>
<dbReference type="GO" id="GO:0005737">
    <property type="term" value="C:cytoplasm"/>
    <property type="evidence" value="ECO:0007669"/>
    <property type="project" value="UniProtKB-SubCell"/>
</dbReference>
<dbReference type="InterPro" id="IPR002364">
    <property type="entry name" value="Quin_OxRdtase/zeta-crystal_CS"/>
</dbReference>
<evidence type="ECO:0000313" key="9">
    <source>
        <dbReference type="Proteomes" id="UP000244173"/>
    </source>
</evidence>
<dbReference type="InterPro" id="IPR020843">
    <property type="entry name" value="ER"/>
</dbReference>
<keyword evidence="4" id="KW-0521">NADP</keyword>
<gene>
    <name evidence="8" type="ORF">DAI18_04485</name>
</gene>
<comment type="subunit">
    <text evidence="2">Homotetramer.</text>
</comment>
<dbReference type="OrthoDB" id="9785812at2"/>
<sequence length="339" mass="36505">MKAVGLYRYLPIDHAESLLDIELPLPEPGPNDLRVAVRAIAVNPVDTKVRAPKAQQESTPRVLGWDAAGVVDAVGRDVTLFKPGDRVYYAGDITRPGCNAEFQLVDERLVGPMPASLDFAAAAALPLTAITAWEACFTRLGISPDGQDAGKTILIVGGAGGVGSIGIQLARTLGRLTVITTASRTESASWCRELGADHVIDHRGDLVAQVRALGLDTVDYIACFNDTDQHFPALAELIRPQGTIVTIVENARPLPVELLKSKSAAFAWEFMFTRAMFRTDDRIEQHRLLARIADGIDAGRLRSTLGEVLGPIDATTLRHAHARLEAGHTIGKLVLEGWS</sequence>
<dbReference type="PANTHER" id="PTHR44154:SF1">
    <property type="entry name" value="QUINONE OXIDOREDUCTASE"/>
    <property type="match status" value="1"/>
</dbReference>
<reference evidence="8 9" key="1">
    <citation type="submission" date="2018-04" db="EMBL/GenBank/DDBJ databases">
        <title>Denitrifier Microvirgula.</title>
        <authorList>
            <person name="Anderson E."/>
            <person name="Jang J."/>
            <person name="Ishii S."/>
        </authorList>
    </citation>
    <scope>NUCLEOTIDE SEQUENCE [LARGE SCALE GENOMIC DNA]</scope>
    <source>
        <strain evidence="8 9">BE2.4</strain>
    </source>
</reference>
<dbReference type="EMBL" id="CP028519">
    <property type="protein sequence ID" value="AVY93383.1"/>
    <property type="molecule type" value="Genomic_DNA"/>
</dbReference>
<dbReference type="InterPro" id="IPR036291">
    <property type="entry name" value="NAD(P)-bd_dom_sf"/>
</dbReference>
<dbReference type="Proteomes" id="UP000244173">
    <property type="component" value="Chromosome"/>
</dbReference>
<keyword evidence="3" id="KW-0963">Cytoplasm</keyword>
<evidence type="ECO:0000256" key="1">
    <source>
        <dbReference type="ARBA" id="ARBA00004496"/>
    </source>
</evidence>
<dbReference type="InterPro" id="IPR014182">
    <property type="entry name" value="ADH_Zn_typ-1"/>
</dbReference>
<dbReference type="Gene3D" id="3.90.180.10">
    <property type="entry name" value="Medium-chain alcohol dehydrogenases, catalytic domain"/>
    <property type="match status" value="1"/>
</dbReference>
<keyword evidence="9" id="KW-1185">Reference proteome</keyword>
<comment type="subcellular location">
    <subcellularLocation>
        <location evidence="1">Cytoplasm</location>
    </subcellularLocation>
</comment>
<evidence type="ECO:0000256" key="2">
    <source>
        <dbReference type="ARBA" id="ARBA00011881"/>
    </source>
</evidence>
<dbReference type="KEGG" id="maer:DAI18_04485"/>
<dbReference type="Pfam" id="PF13602">
    <property type="entry name" value="ADH_zinc_N_2"/>
    <property type="match status" value="1"/>
</dbReference>
<dbReference type="NCBIfam" id="TIGR02817">
    <property type="entry name" value="adh_fam_1"/>
    <property type="match status" value="1"/>
</dbReference>
<dbReference type="SMART" id="SM00829">
    <property type="entry name" value="PKS_ER"/>
    <property type="match status" value="1"/>
</dbReference>
<keyword evidence="6" id="KW-0479">Metal-binding</keyword>
<keyword evidence="6" id="KW-0862">Zinc</keyword>
<dbReference type="AlphaFoldDB" id="A0A2S0P7U7"/>
<comment type="similarity">
    <text evidence="6">Belongs to the zinc-containing alcohol dehydrogenase family. Quinone oxidoreductase subfamily.</text>
</comment>
<evidence type="ECO:0000313" key="8">
    <source>
        <dbReference type="EMBL" id="AVY93383.1"/>
    </source>
</evidence>
<dbReference type="InterPro" id="IPR051603">
    <property type="entry name" value="Zinc-ADH_QOR/CCCR"/>
</dbReference>
<evidence type="ECO:0000256" key="6">
    <source>
        <dbReference type="RuleBase" id="RU364000"/>
    </source>
</evidence>
<dbReference type="RefSeq" id="WP_107888825.1">
    <property type="nucleotide sequence ID" value="NZ_CP028519.1"/>
</dbReference>
<name>A0A2S0P7U7_9NEIS</name>
<proteinExistence type="inferred from homology"/>
<evidence type="ECO:0000259" key="7">
    <source>
        <dbReference type="SMART" id="SM00829"/>
    </source>
</evidence>
<feature type="domain" description="Enoyl reductase (ER)" evidence="7">
    <location>
        <begin position="16"/>
        <end position="335"/>
    </location>
</feature>
<dbReference type="PROSITE" id="PS01162">
    <property type="entry name" value="QOR_ZETA_CRYSTAL"/>
    <property type="match status" value="1"/>
</dbReference>
<evidence type="ECO:0000256" key="4">
    <source>
        <dbReference type="ARBA" id="ARBA00022857"/>
    </source>
</evidence>
<dbReference type="GO" id="GO:0016491">
    <property type="term" value="F:oxidoreductase activity"/>
    <property type="evidence" value="ECO:0007669"/>
    <property type="project" value="UniProtKB-KW"/>
</dbReference>